<dbReference type="Proteomes" id="UP000039046">
    <property type="component" value="Unassembled WGS sequence"/>
</dbReference>
<dbReference type="EMBL" id="CDHN01000004">
    <property type="protein sequence ID" value="CEJ92249.1"/>
    <property type="molecule type" value="Genomic_DNA"/>
</dbReference>
<keyword evidence="3" id="KW-1185">Reference proteome</keyword>
<name>A0A0A1TBW0_9HYPO</name>
<dbReference type="AlphaFoldDB" id="A0A0A1TBW0"/>
<evidence type="ECO:0000313" key="3">
    <source>
        <dbReference type="Proteomes" id="UP000039046"/>
    </source>
</evidence>
<reference evidence="2 3" key="1">
    <citation type="journal article" date="2015" name="Genome Announc.">
        <title>Draft Genome Sequence and Gene Annotation of the Entomopathogenic Fungus Verticillium hemipterigenum.</title>
        <authorList>
            <person name="Horn F."/>
            <person name="Habel A."/>
            <person name="Scharf D.H."/>
            <person name="Dworschak J."/>
            <person name="Brakhage A.A."/>
            <person name="Guthke R."/>
            <person name="Hertweck C."/>
            <person name="Linde J."/>
        </authorList>
    </citation>
    <scope>NUCLEOTIDE SEQUENCE [LARGE SCALE GENOMIC DNA]</scope>
</reference>
<protein>
    <submittedName>
        <fullName evidence="2">Uncharacterized protein</fullName>
    </submittedName>
</protein>
<evidence type="ECO:0000313" key="2">
    <source>
        <dbReference type="EMBL" id="CEJ92249.1"/>
    </source>
</evidence>
<sequence>MISKIALLALFGSSLASTLSDHTTTETIGPQELGTTASAGSIVYSMNFCTVVQTTTCSVSFSTGGPVPTYSAIQTSEYGHPPPVSAESHYSVSVQTSGIITASSVPTSTAATQTSAHETGPETAVPTTGGAASIMAEAGKVFGVAVAMAYLM</sequence>
<dbReference type="OrthoDB" id="5103851at2759"/>
<evidence type="ECO:0000256" key="1">
    <source>
        <dbReference type="SAM" id="SignalP"/>
    </source>
</evidence>
<dbReference type="HOGENOM" id="CLU_1723610_0_0_1"/>
<accession>A0A0A1TBW0</accession>
<feature type="chain" id="PRO_5001979492" evidence="1">
    <location>
        <begin position="17"/>
        <end position="152"/>
    </location>
</feature>
<gene>
    <name evidence="2" type="ORF">VHEMI07910</name>
</gene>
<keyword evidence="1" id="KW-0732">Signal</keyword>
<proteinExistence type="predicted"/>
<feature type="signal peptide" evidence="1">
    <location>
        <begin position="1"/>
        <end position="16"/>
    </location>
</feature>
<organism evidence="2 3">
    <name type="scientific">[Torrubiella] hemipterigena</name>
    <dbReference type="NCBI Taxonomy" id="1531966"/>
    <lineage>
        <taxon>Eukaryota</taxon>
        <taxon>Fungi</taxon>
        <taxon>Dikarya</taxon>
        <taxon>Ascomycota</taxon>
        <taxon>Pezizomycotina</taxon>
        <taxon>Sordariomycetes</taxon>
        <taxon>Hypocreomycetidae</taxon>
        <taxon>Hypocreales</taxon>
        <taxon>Clavicipitaceae</taxon>
        <taxon>Clavicipitaceae incertae sedis</taxon>
        <taxon>'Torrubiella' clade</taxon>
    </lineage>
</organism>